<dbReference type="SUPFAM" id="SSF50715">
    <property type="entry name" value="Ribosomal protein L25-like"/>
    <property type="match status" value="1"/>
</dbReference>
<evidence type="ECO:0000256" key="6">
    <source>
        <dbReference type="SAM" id="MobiDB-lite"/>
    </source>
</evidence>
<dbReference type="Gene3D" id="2.170.120.20">
    <property type="entry name" value="Ribosomal protein L25, beta domain"/>
    <property type="match status" value="1"/>
</dbReference>
<comment type="function">
    <text evidence="5">This is one of the proteins that binds to the 5S RNA in the ribosome where it forms part of the central protuberance.</text>
</comment>
<dbReference type="PANTHER" id="PTHR33284:SF1">
    <property type="entry name" value="RIBOSOMAL PROTEIN L25_GLN-TRNA SYNTHETASE, ANTI-CODON-BINDING DOMAIN-CONTAINING PROTEIN"/>
    <property type="match status" value="1"/>
</dbReference>
<dbReference type="InterPro" id="IPR020056">
    <property type="entry name" value="Rbsml_bL25/Gln-tRNA_synth_N"/>
</dbReference>
<dbReference type="Pfam" id="PF14693">
    <property type="entry name" value="Ribosomal_TL5_C"/>
    <property type="match status" value="1"/>
</dbReference>
<keyword evidence="3 5" id="KW-0689">Ribosomal protein</keyword>
<dbReference type="InterPro" id="IPR037121">
    <property type="entry name" value="Ribosomal_bL25_C"/>
</dbReference>
<feature type="domain" description="Large ribosomal subunit protein bL25 L25" evidence="7">
    <location>
        <begin position="6"/>
        <end position="93"/>
    </location>
</feature>
<comment type="similarity">
    <text evidence="5">Belongs to the bacterial ribosomal protein bL25 family. CTC subfamily.</text>
</comment>
<dbReference type="KEGG" id="oxy:HCG48_06825"/>
<dbReference type="NCBIfam" id="TIGR00731">
    <property type="entry name" value="bL25_bact_ctc"/>
    <property type="match status" value="1"/>
</dbReference>
<dbReference type="GO" id="GO:0006412">
    <property type="term" value="P:translation"/>
    <property type="evidence" value="ECO:0007669"/>
    <property type="project" value="UniProtKB-UniRule"/>
</dbReference>
<proteinExistence type="inferred from homology"/>
<gene>
    <name evidence="5" type="primary">rplY</name>
    <name evidence="5" type="synonym">ctc</name>
    <name evidence="9" type="ORF">HCG48_06825</name>
</gene>
<keyword evidence="4 5" id="KW-0687">Ribonucleoprotein</keyword>
<dbReference type="GO" id="GO:0022625">
    <property type="term" value="C:cytosolic large ribosomal subunit"/>
    <property type="evidence" value="ECO:0007669"/>
    <property type="project" value="TreeGrafter"/>
</dbReference>
<evidence type="ECO:0000313" key="10">
    <source>
        <dbReference type="Proteomes" id="UP000500857"/>
    </source>
</evidence>
<dbReference type="CDD" id="cd00495">
    <property type="entry name" value="Ribosomal_L25_TL5_CTC"/>
    <property type="match status" value="1"/>
</dbReference>
<evidence type="ECO:0000256" key="5">
    <source>
        <dbReference type="HAMAP-Rule" id="MF_01334"/>
    </source>
</evidence>
<evidence type="ECO:0000256" key="4">
    <source>
        <dbReference type="ARBA" id="ARBA00023274"/>
    </source>
</evidence>
<evidence type="ECO:0000259" key="7">
    <source>
        <dbReference type="Pfam" id="PF01386"/>
    </source>
</evidence>
<sequence length="213" mass="22853">MLVTVECNKREEGTKPKALRRNNLIPANLYGHNGAESISLTIDAKTAQNLLKEAAVNNTLIDLSIPDLSWKGKTILREVQTHPWKNSIYHISFFAVAAQATIDLVVPVNYIGEPAGAKEGGVLECVINELPIQCAPDNIPEAIDVDVSGLELGGSLHVGELVLPEGVVAQIEPERTLANILVPRGMGKAEEEEEAGAELDPTTAALLESYGEE</sequence>
<comment type="subunit">
    <text evidence="5">Part of the 50S ribosomal subunit; part of the 5S rRNA/L5/L18/L25 subcomplex. Contacts the 5S rRNA. Binds to the 5S rRNA independently of L5 and L18.</text>
</comment>
<dbReference type="Gene3D" id="2.40.240.10">
    <property type="entry name" value="Ribosomal Protein L25, Chain P"/>
    <property type="match status" value="1"/>
</dbReference>
<name>A0A6H1TV74_9CYAN</name>
<dbReference type="Proteomes" id="UP000500857">
    <property type="component" value="Chromosome"/>
</dbReference>
<evidence type="ECO:0000256" key="1">
    <source>
        <dbReference type="ARBA" id="ARBA00022730"/>
    </source>
</evidence>
<keyword evidence="10" id="KW-1185">Reference proteome</keyword>
<dbReference type="HAMAP" id="MF_01334">
    <property type="entry name" value="Ribosomal_bL25_CTC"/>
    <property type="match status" value="1"/>
</dbReference>
<reference evidence="9 10" key="1">
    <citation type="submission" date="2020-04" db="EMBL/GenBank/DDBJ databases">
        <authorList>
            <person name="Basu S."/>
            <person name="Maruthanayagam V."/>
            <person name="Chakraborty S."/>
            <person name="Pramanik A."/>
            <person name="Mukherjee J."/>
            <person name="Brink B."/>
        </authorList>
    </citation>
    <scope>NUCLEOTIDE SEQUENCE [LARGE SCALE GENOMIC DNA]</scope>
    <source>
        <strain evidence="9 10">AP17</strain>
    </source>
</reference>
<dbReference type="GO" id="GO:0008097">
    <property type="term" value="F:5S rRNA binding"/>
    <property type="evidence" value="ECO:0007669"/>
    <property type="project" value="InterPro"/>
</dbReference>
<dbReference type="NCBIfam" id="NF004139">
    <property type="entry name" value="PRK05618.4-2"/>
    <property type="match status" value="1"/>
</dbReference>
<dbReference type="GO" id="GO:0003735">
    <property type="term" value="F:structural constituent of ribosome"/>
    <property type="evidence" value="ECO:0007669"/>
    <property type="project" value="InterPro"/>
</dbReference>
<feature type="domain" description="Large ribosomal subunit protein bL25 beta" evidence="8">
    <location>
        <begin position="102"/>
        <end position="184"/>
    </location>
</feature>
<protein>
    <recommendedName>
        <fullName evidence="5">Large ribosomal subunit protein bL25</fullName>
    </recommendedName>
    <alternativeName>
        <fullName evidence="5">General stress protein CTC</fullName>
    </alternativeName>
</protein>
<dbReference type="InterPro" id="IPR029751">
    <property type="entry name" value="Ribosomal_L25_dom"/>
</dbReference>
<keyword evidence="1 5" id="KW-0699">rRNA-binding</keyword>
<keyword evidence="2 5" id="KW-0694">RNA-binding</keyword>
<dbReference type="InterPro" id="IPR020057">
    <property type="entry name" value="Ribosomal_bL25_b-dom"/>
</dbReference>
<dbReference type="NCBIfam" id="NF004612">
    <property type="entry name" value="PRK05943.1"/>
    <property type="match status" value="1"/>
</dbReference>
<feature type="region of interest" description="Disordered" evidence="6">
    <location>
        <begin position="188"/>
        <end position="213"/>
    </location>
</feature>
<dbReference type="PANTHER" id="PTHR33284">
    <property type="entry name" value="RIBOSOMAL PROTEIN L25/GLN-TRNA SYNTHETASE, ANTI-CODON-BINDING DOMAIN-CONTAINING PROTEIN"/>
    <property type="match status" value="1"/>
</dbReference>
<dbReference type="Pfam" id="PF01386">
    <property type="entry name" value="Ribosomal_L25p"/>
    <property type="match status" value="1"/>
</dbReference>
<dbReference type="RefSeq" id="WP_168568480.1">
    <property type="nucleotide sequence ID" value="NZ_CP051167.1"/>
</dbReference>
<organism evidence="9 10">
    <name type="scientific">Oxynema aestuarii AP17</name>
    <dbReference type="NCBI Taxonomy" id="2064643"/>
    <lineage>
        <taxon>Bacteria</taxon>
        <taxon>Bacillati</taxon>
        <taxon>Cyanobacteriota</taxon>
        <taxon>Cyanophyceae</taxon>
        <taxon>Oscillatoriophycideae</taxon>
        <taxon>Oscillatoriales</taxon>
        <taxon>Oscillatoriaceae</taxon>
        <taxon>Oxynema</taxon>
        <taxon>Oxynema aestuarii</taxon>
    </lineage>
</organism>
<dbReference type="AlphaFoldDB" id="A0A6H1TV74"/>
<dbReference type="InterPro" id="IPR001021">
    <property type="entry name" value="Ribosomal_bL25_long"/>
</dbReference>
<dbReference type="InterPro" id="IPR020930">
    <property type="entry name" value="Ribosomal_uL5_bac-type"/>
</dbReference>
<accession>A0A6H1TV74</accession>
<dbReference type="InterPro" id="IPR011035">
    <property type="entry name" value="Ribosomal_bL25/Gln-tRNA_synth"/>
</dbReference>
<evidence type="ECO:0000313" key="9">
    <source>
        <dbReference type="EMBL" id="QIZ70325.1"/>
    </source>
</evidence>
<evidence type="ECO:0000259" key="8">
    <source>
        <dbReference type="Pfam" id="PF14693"/>
    </source>
</evidence>
<dbReference type="EMBL" id="CP051167">
    <property type="protein sequence ID" value="QIZ70325.1"/>
    <property type="molecule type" value="Genomic_DNA"/>
</dbReference>
<evidence type="ECO:0000256" key="2">
    <source>
        <dbReference type="ARBA" id="ARBA00022884"/>
    </source>
</evidence>
<evidence type="ECO:0000256" key="3">
    <source>
        <dbReference type="ARBA" id="ARBA00022980"/>
    </source>
</evidence>